<dbReference type="PANTHER" id="PTHR30336:SF4">
    <property type="entry name" value="ENVELOPE BIOGENESIS FACTOR ELYC"/>
    <property type="match status" value="1"/>
</dbReference>
<dbReference type="Proteomes" id="UP001595453">
    <property type="component" value="Unassembled WGS sequence"/>
</dbReference>
<dbReference type="Pfam" id="PF02698">
    <property type="entry name" value="DUF218"/>
    <property type="match status" value="1"/>
</dbReference>
<keyword evidence="1" id="KW-0812">Transmembrane</keyword>
<reference evidence="4" key="1">
    <citation type="journal article" date="2019" name="Int. J. Syst. Evol. Microbiol.">
        <title>The Global Catalogue of Microorganisms (GCM) 10K type strain sequencing project: providing services to taxonomists for standard genome sequencing and annotation.</title>
        <authorList>
            <consortium name="The Broad Institute Genomics Platform"/>
            <consortium name="The Broad Institute Genome Sequencing Center for Infectious Disease"/>
            <person name="Wu L."/>
            <person name="Ma J."/>
        </authorList>
    </citation>
    <scope>NUCLEOTIDE SEQUENCE [LARGE SCALE GENOMIC DNA]</scope>
    <source>
        <strain evidence="4">KCTC 42730</strain>
    </source>
</reference>
<feature type="transmembrane region" description="Helical" evidence="1">
    <location>
        <begin position="12"/>
        <end position="30"/>
    </location>
</feature>
<dbReference type="InterPro" id="IPR003848">
    <property type="entry name" value="DUF218"/>
</dbReference>
<evidence type="ECO:0000313" key="3">
    <source>
        <dbReference type="EMBL" id="MFC3032212.1"/>
    </source>
</evidence>
<dbReference type="InterPro" id="IPR051599">
    <property type="entry name" value="Cell_Envelope_Assoc"/>
</dbReference>
<comment type="caution">
    <text evidence="3">The sequence shown here is derived from an EMBL/GenBank/DDBJ whole genome shotgun (WGS) entry which is preliminary data.</text>
</comment>
<dbReference type="RefSeq" id="WP_377122364.1">
    <property type="nucleotide sequence ID" value="NZ_JBHRSD010000011.1"/>
</dbReference>
<accession>A0ABV7CI04</accession>
<feature type="domain" description="DUF218" evidence="2">
    <location>
        <begin position="81"/>
        <end position="239"/>
    </location>
</feature>
<gene>
    <name evidence="3" type="ORF">ACFOEE_06750</name>
</gene>
<proteinExistence type="predicted"/>
<evidence type="ECO:0000313" key="4">
    <source>
        <dbReference type="Proteomes" id="UP001595453"/>
    </source>
</evidence>
<keyword evidence="1" id="KW-0472">Membrane</keyword>
<dbReference type="PANTHER" id="PTHR30336">
    <property type="entry name" value="INNER MEMBRANE PROTEIN, PROBABLE PERMEASE"/>
    <property type="match status" value="1"/>
</dbReference>
<protein>
    <submittedName>
        <fullName evidence="3">YdcF family protein</fullName>
    </submittedName>
</protein>
<keyword evidence="4" id="KW-1185">Reference proteome</keyword>
<dbReference type="EMBL" id="JBHRSD010000011">
    <property type="protein sequence ID" value="MFC3032212.1"/>
    <property type="molecule type" value="Genomic_DNA"/>
</dbReference>
<organism evidence="3 4">
    <name type="scientific">Pseudoalteromonas fenneropenaei</name>
    <dbReference type="NCBI Taxonomy" id="1737459"/>
    <lineage>
        <taxon>Bacteria</taxon>
        <taxon>Pseudomonadati</taxon>
        <taxon>Pseudomonadota</taxon>
        <taxon>Gammaproteobacteria</taxon>
        <taxon>Alteromonadales</taxon>
        <taxon>Pseudoalteromonadaceae</taxon>
        <taxon>Pseudoalteromonas</taxon>
    </lineage>
</organism>
<evidence type="ECO:0000256" key="1">
    <source>
        <dbReference type="SAM" id="Phobius"/>
    </source>
</evidence>
<feature type="transmembrane region" description="Helical" evidence="1">
    <location>
        <begin position="37"/>
        <end position="56"/>
    </location>
</feature>
<keyword evidence="1" id="KW-1133">Transmembrane helix</keyword>
<dbReference type="CDD" id="cd06259">
    <property type="entry name" value="YdcF-like"/>
    <property type="match status" value="1"/>
</dbReference>
<evidence type="ECO:0000259" key="2">
    <source>
        <dbReference type="Pfam" id="PF02698"/>
    </source>
</evidence>
<name>A0ABV7CI04_9GAMM</name>
<sequence>MFEMKKIIGSLLMPLPVLLVTLFIALLFCVKQKKLPWSVSFISVLCLWLISTPWMASILVAPLEAQFPAFNASKHPVVQKIVVLGCDVRPNPALPANSQLGNCAITRLVEGVRLANLYPNAELFVSGAGIGKATNSALMTQTAMSLGIARSRIKQNPMALDTADEARFLAPHLVDFKVALVTSGSHMHRAKSLFNAQGIEVIPAPTDFANFESWHSSRMWIANADALRIVTAHVHEWVGLTWLSLVRLIDPEAM</sequence>